<feature type="domain" description="Phospholipase A2-like central" evidence="9">
    <location>
        <begin position="327"/>
        <end position="422"/>
    </location>
</feature>
<keyword evidence="11" id="KW-1185">Reference proteome</keyword>
<dbReference type="CDD" id="cd00618">
    <property type="entry name" value="PLA2_like"/>
    <property type="match status" value="1"/>
</dbReference>
<proteinExistence type="predicted"/>
<feature type="chain" id="PRO_5031452295" description="phospholipase A2" evidence="8">
    <location>
        <begin position="26"/>
        <end position="454"/>
    </location>
</feature>
<feature type="domain" description="Phospholipase A2-like central" evidence="9">
    <location>
        <begin position="252"/>
        <end position="321"/>
    </location>
</feature>
<dbReference type="InterPro" id="IPR036444">
    <property type="entry name" value="PLipase_A2_dom_sf"/>
</dbReference>
<evidence type="ECO:0000256" key="3">
    <source>
        <dbReference type="ARBA" id="ARBA00013278"/>
    </source>
</evidence>
<evidence type="ECO:0000259" key="9">
    <source>
        <dbReference type="Pfam" id="PF05826"/>
    </source>
</evidence>
<name>A0A7R8UWI1_HERIL</name>
<dbReference type="GO" id="GO:0050482">
    <property type="term" value="P:arachidonate secretion"/>
    <property type="evidence" value="ECO:0007669"/>
    <property type="project" value="InterPro"/>
</dbReference>
<dbReference type="EMBL" id="LR899012">
    <property type="protein sequence ID" value="CAD7087836.1"/>
    <property type="molecule type" value="Genomic_DNA"/>
</dbReference>
<evidence type="ECO:0000256" key="8">
    <source>
        <dbReference type="SAM" id="SignalP"/>
    </source>
</evidence>
<comment type="cofactor">
    <cofactor evidence="1">
        <name>Ca(2+)</name>
        <dbReference type="ChEBI" id="CHEBI:29108"/>
    </cofactor>
</comment>
<dbReference type="OrthoDB" id="6075074at2759"/>
<dbReference type="FunCoup" id="A0A7R8UWI1">
    <property type="interactions" value="57"/>
</dbReference>
<sequence>MNNRVNLRLFFAIVVLMGSFWSCKGKSWTRSNEAENDYRTHSRRHSYLRHLEKDLDLPAWVYNESFILTDNLEDGEGERRISSEGIAAKETSVVHSNGKALSLLQISNGHGFIQLIYSSLGELVDCEYIRQKPLVIGFLRKFYDDVDVVRSRNFTSPQYKPRDEFYDLDEMTPAADAFSMRNLSYKRIKDKQDIPTDMRRWLNFNELKTTCTEKHRQMKQLVQKMSSIDENARKNATEHFNRKKRALSDWLIAPNTKWCGRGHNANKYSHLGGASRADKCCRKHDHCALHIPGLTTKWQLFNYRPFTLSHCKCDMRQRRDLASFLRVPGTKWCGKGWSATKYADLGGYSKTDRCCRQHDKSCPFWIMGFETKYGLFNWRINTLMHCKCDERFRTCLKMADSPDANLVGKLFFNIVQTKCFVLKPEKVCKRTSWWGKCEERSLRKRAHIRDNRQF</sequence>
<reference evidence="10 11" key="1">
    <citation type="submission" date="2020-11" db="EMBL/GenBank/DDBJ databases">
        <authorList>
            <person name="Wallbank WR R."/>
            <person name="Pardo Diaz C."/>
            <person name="Kozak K."/>
            <person name="Martin S."/>
            <person name="Jiggins C."/>
            <person name="Moest M."/>
            <person name="Warren A I."/>
            <person name="Generalovic N T."/>
            <person name="Byers J.R.P. K."/>
            <person name="Montejo-Kovacevich G."/>
            <person name="Yen C E."/>
        </authorList>
    </citation>
    <scope>NUCLEOTIDE SEQUENCE [LARGE SCALE GENOMIC DNA]</scope>
</reference>
<protein>
    <recommendedName>
        <fullName evidence="3">phospholipase A2</fullName>
        <ecNumber evidence="3">3.1.1.4</ecNumber>
    </recommendedName>
    <alternativeName>
        <fullName evidence="7">Phosphatidylcholine 2-acylhydrolase</fullName>
    </alternativeName>
</protein>
<evidence type="ECO:0000256" key="6">
    <source>
        <dbReference type="ARBA" id="ARBA00023098"/>
    </source>
</evidence>
<evidence type="ECO:0000256" key="1">
    <source>
        <dbReference type="ARBA" id="ARBA00001913"/>
    </source>
</evidence>
<dbReference type="Pfam" id="PF05826">
    <property type="entry name" value="Phospholip_A2_2"/>
    <property type="match status" value="2"/>
</dbReference>
<dbReference type="EC" id="3.1.1.4" evidence="3"/>
<gene>
    <name evidence="10" type="ORF">HERILL_LOCUS10515</name>
</gene>
<evidence type="ECO:0000256" key="4">
    <source>
        <dbReference type="ARBA" id="ARBA00022525"/>
    </source>
</evidence>
<evidence type="ECO:0000256" key="7">
    <source>
        <dbReference type="ARBA" id="ARBA00029903"/>
    </source>
</evidence>
<dbReference type="PANTHER" id="PTHR12253">
    <property type="entry name" value="RH14732P"/>
    <property type="match status" value="1"/>
</dbReference>
<dbReference type="AlphaFoldDB" id="A0A7R8UWI1"/>
<dbReference type="Gene3D" id="1.20.90.10">
    <property type="entry name" value="Phospholipase A2 domain"/>
    <property type="match status" value="2"/>
</dbReference>
<dbReference type="PROSITE" id="PS00118">
    <property type="entry name" value="PA2_HIS"/>
    <property type="match status" value="1"/>
</dbReference>
<accession>A0A7R8UWI1</accession>
<organism evidence="10 11">
    <name type="scientific">Hermetia illucens</name>
    <name type="common">Black soldier fly</name>
    <dbReference type="NCBI Taxonomy" id="343691"/>
    <lineage>
        <taxon>Eukaryota</taxon>
        <taxon>Metazoa</taxon>
        <taxon>Ecdysozoa</taxon>
        <taxon>Arthropoda</taxon>
        <taxon>Hexapoda</taxon>
        <taxon>Insecta</taxon>
        <taxon>Pterygota</taxon>
        <taxon>Neoptera</taxon>
        <taxon>Endopterygota</taxon>
        <taxon>Diptera</taxon>
        <taxon>Brachycera</taxon>
        <taxon>Stratiomyomorpha</taxon>
        <taxon>Stratiomyidae</taxon>
        <taxon>Hermetiinae</taxon>
        <taxon>Hermetia</taxon>
    </lineage>
</organism>
<evidence type="ECO:0000256" key="5">
    <source>
        <dbReference type="ARBA" id="ARBA00022963"/>
    </source>
</evidence>
<dbReference type="CDD" id="cd04704">
    <property type="entry name" value="PLA2_bee_venom_like"/>
    <property type="match status" value="1"/>
</dbReference>
<dbReference type="InterPro" id="IPR033113">
    <property type="entry name" value="PLA2_histidine"/>
</dbReference>
<dbReference type="SUPFAM" id="SSF48619">
    <property type="entry name" value="Phospholipase A2, PLA2"/>
    <property type="match status" value="2"/>
</dbReference>
<dbReference type="GO" id="GO:0004623">
    <property type="term" value="F:phospholipase A2 activity"/>
    <property type="evidence" value="ECO:0007669"/>
    <property type="project" value="UniProtKB-EC"/>
</dbReference>
<dbReference type="Proteomes" id="UP000594454">
    <property type="component" value="Chromosome 4"/>
</dbReference>
<dbReference type="InterPro" id="IPR016090">
    <property type="entry name" value="PLA2-like_dom"/>
</dbReference>
<evidence type="ECO:0000256" key="2">
    <source>
        <dbReference type="ARBA" id="ARBA00004613"/>
    </source>
</evidence>
<dbReference type="GO" id="GO:0006644">
    <property type="term" value="P:phospholipid metabolic process"/>
    <property type="evidence" value="ECO:0007669"/>
    <property type="project" value="InterPro"/>
</dbReference>
<dbReference type="GO" id="GO:0005576">
    <property type="term" value="C:extracellular region"/>
    <property type="evidence" value="ECO:0007669"/>
    <property type="project" value="UniProtKB-SubCell"/>
</dbReference>
<dbReference type="InParanoid" id="A0A7R8UWI1"/>
<keyword evidence="4" id="KW-0964">Secreted</keyword>
<comment type="subcellular location">
    <subcellularLocation>
        <location evidence="2">Secreted</location>
    </subcellularLocation>
</comment>
<evidence type="ECO:0000313" key="11">
    <source>
        <dbReference type="Proteomes" id="UP000594454"/>
    </source>
</evidence>
<keyword evidence="8" id="KW-0732">Signal</keyword>
<keyword evidence="5" id="KW-0442">Lipid degradation</keyword>
<keyword evidence="6" id="KW-0443">Lipid metabolism</keyword>
<evidence type="ECO:0000313" key="10">
    <source>
        <dbReference type="EMBL" id="CAD7087836.1"/>
    </source>
</evidence>
<feature type="signal peptide" evidence="8">
    <location>
        <begin position="1"/>
        <end position="25"/>
    </location>
</feature>
<dbReference type="GO" id="GO:0016042">
    <property type="term" value="P:lipid catabolic process"/>
    <property type="evidence" value="ECO:0007669"/>
    <property type="project" value="UniProtKB-KW"/>
</dbReference>